<proteinExistence type="predicted"/>
<dbReference type="SUPFAM" id="SSF47616">
    <property type="entry name" value="GST C-terminal domain-like"/>
    <property type="match status" value="1"/>
</dbReference>
<reference evidence="2 3" key="1">
    <citation type="submission" date="2017-05" db="EMBL/GenBank/DDBJ databases">
        <authorList>
            <person name="Varghese N."/>
            <person name="Submissions S."/>
        </authorList>
    </citation>
    <scope>NUCLEOTIDE SEQUENCE [LARGE SCALE GENOMIC DNA]</scope>
    <source>
        <strain evidence="2 3">DSM 29734</strain>
    </source>
</reference>
<dbReference type="Proteomes" id="UP001157961">
    <property type="component" value="Unassembled WGS sequence"/>
</dbReference>
<dbReference type="Pfam" id="PF13410">
    <property type="entry name" value="GST_C_2"/>
    <property type="match status" value="1"/>
</dbReference>
<dbReference type="PANTHER" id="PTHR12289">
    <property type="entry name" value="METAXIN RELATED"/>
    <property type="match status" value="1"/>
</dbReference>
<evidence type="ECO:0000313" key="3">
    <source>
        <dbReference type="Proteomes" id="UP001157961"/>
    </source>
</evidence>
<dbReference type="SFLD" id="SFLDG01200">
    <property type="entry name" value="SUF1.1"/>
    <property type="match status" value="1"/>
</dbReference>
<name>A0ABY1NF01_9RHOB</name>
<dbReference type="SUPFAM" id="SSF52833">
    <property type="entry name" value="Thioredoxin-like"/>
    <property type="match status" value="1"/>
</dbReference>
<evidence type="ECO:0000313" key="2">
    <source>
        <dbReference type="EMBL" id="SMP07252.1"/>
    </source>
</evidence>
<sequence length="244" mass="26496">MKLITFPGDAQIASNSPFCLKAMCLLEMAKVDWQPEMVQDFASLPLGKVPVAQVGDTVIPDSHNIQAYLESHGSDFMPGLSRSEKAATHALIRTVEESLRLGLVHDRWLNDDCWVVMKDAFFGAVPEPMRDQAADEARGHVRAGLMSEGIARFSPADRLARFDNDLEVIDATLDGKQFLFGDAPTAADAAVAPVLDMILMLPIATDLRKATEARPALAPYVARVRNAIYPDAGTVMQGFSVAAE</sequence>
<accession>A0ABY1NF01</accession>
<dbReference type="PANTHER" id="PTHR12289:SF41">
    <property type="entry name" value="FAILED AXON CONNECTIONS-RELATED"/>
    <property type="match status" value="1"/>
</dbReference>
<dbReference type="InterPro" id="IPR050931">
    <property type="entry name" value="Mito_Protein_Transport_Metaxin"/>
</dbReference>
<dbReference type="Gene3D" id="3.40.30.10">
    <property type="entry name" value="Glutaredoxin"/>
    <property type="match status" value="1"/>
</dbReference>
<dbReference type="InterPro" id="IPR036282">
    <property type="entry name" value="Glutathione-S-Trfase_C_sf"/>
</dbReference>
<dbReference type="EMBL" id="FXTY01000001">
    <property type="protein sequence ID" value="SMP07252.1"/>
    <property type="molecule type" value="Genomic_DNA"/>
</dbReference>
<dbReference type="SFLD" id="SFLDG01180">
    <property type="entry name" value="SUF1"/>
    <property type="match status" value="1"/>
</dbReference>
<dbReference type="RefSeq" id="WP_283424584.1">
    <property type="nucleotide sequence ID" value="NZ_FXTY01000001.1"/>
</dbReference>
<dbReference type="InterPro" id="IPR012336">
    <property type="entry name" value="Thioredoxin-like_fold"/>
</dbReference>
<dbReference type="CDD" id="cd00570">
    <property type="entry name" value="GST_N_family"/>
    <property type="match status" value="1"/>
</dbReference>
<dbReference type="InterPro" id="IPR036249">
    <property type="entry name" value="Thioredoxin-like_sf"/>
</dbReference>
<evidence type="ECO:0000259" key="1">
    <source>
        <dbReference type="Pfam" id="PF17172"/>
    </source>
</evidence>
<organism evidence="2 3">
    <name type="scientific">Shimia sagamensis</name>
    <dbReference type="NCBI Taxonomy" id="1566352"/>
    <lineage>
        <taxon>Bacteria</taxon>
        <taxon>Pseudomonadati</taxon>
        <taxon>Pseudomonadota</taxon>
        <taxon>Alphaproteobacteria</taxon>
        <taxon>Rhodobacterales</taxon>
        <taxon>Roseobacteraceae</taxon>
    </lineage>
</organism>
<comment type="caution">
    <text evidence="2">The sequence shown here is derived from an EMBL/GenBank/DDBJ whole genome shotgun (WGS) entry which is preliminary data.</text>
</comment>
<keyword evidence="3" id="KW-1185">Reference proteome</keyword>
<dbReference type="Pfam" id="PF17172">
    <property type="entry name" value="GST_N_4"/>
    <property type="match status" value="1"/>
</dbReference>
<feature type="domain" description="Thioredoxin-like fold" evidence="1">
    <location>
        <begin position="17"/>
        <end position="112"/>
    </location>
</feature>
<protein>
    <submittedName>
        <fullName evidence="2">Glutathione S-transferase</fullName>
    </submittedName>
</protein>
<dbReference type="Gene3D" id="1.20.1050.10">
    <property type="match status" value="1"/>
</dbReference>
<dbReference type="SFLD" id="SFLDS00019">
    <property type="entry name" value="Glutathione_Transferase_(cytos"/>
    <property type="match status" value="1"/>
</dbReference>
<dbReference type="InterPro" id="IPR040079">
    <property type="entry name" value="Glutathione_S-Trfase"/>
</dbReference>
<gene>
    <name evidence="2" type="ORF">SAMN06265373_101743</name>
</gene>
<dbReference type="InterPro" id="IPR026928">
    <property type="entry name" value="FAX/IsoI-like"/>
</dbReference>